<dbReference type="InterPro" id="IPR045255">
    <property type="entry name" value="RanBP1-like"/>
</dbReference>
<name>A0A1E3NYB6_WICAA</name>
<dbReference type="SUPFAM" id="SSF50729">
    <property type="entry name" value="PH domain-like"/>
    <property type="match status" value="1"/>
</dbReference>
<evidence type="ECO:0000313" key="6">
    <source>
        <dbReference type="EMBL" id="ODQ57692.1"/>
    </source>
</evidence>
<comment type="subcellular location">
    <subcellularLocation>
        <location evidence="1">Nucleus</location>
    </subcellularLocation>
</comment>
<dbReference type="InterPro" id="IPR000156">
    <property type="entry name" value="Ran_bind_dom"/>
</dbReference>
<keyword evidence="3" id="KW-0539">Nucleus</keyword>
<dbReference type="PROSITE" id="PS50196">
    <property type="entry name" value="RANBD1"/>
    <property type="match status" value="1"/>
</dbReference>
<dbReference type="CDD" id="cd13180">
    <property type="entry name" value="RanBD_RanBP3"/>
    <property type="match status" value="1"/>
</dbReference>
<dbReference type="GO" id="GO:0005829">
    <property type="term" value="C:cytosol"/>
    <property type="evidence" value="ECO:0007669"/>
    <property type="project" value="EnsemblFungi"/>
</dbReference>
<evidence type="ECO:0000259" key="5">
    <source>
        <dbReference type="PROSITE" id="PS50196"/>
    </source>
</evidence>
<dbReference type="InterPro" id="IPR011993">
    <property type="entry name" value="PH-like_dom_sf"/>
</dbReference>
<dbReference type="EMBL" id="KV454213">
    <property type="protein sequence ID" value="ODQ57692.1"/>
    <property type="molecule type" value="Genomic_DNA"/>
</dbReference>
<dbReference type="OrthoDB" id="411251at2759"/>
<dbReference type="GeneID" id="30199554"/>
<feature type="region of interest" description="Disordered" evidence="4">
    <location>
        <begin position="20"/>
        <end position="52"/>
    </location>
</feature>
<proteinExistence type="predicted"/>
<dbReference type="GO" id="GO:0006607">
    <property type="term" value="P:NLS-bearing protein import into nucleus"/>
    <property type="evidence" value="ECO:0007669"/>
    <property type="project" value="TreeGrafter"/>
</dbReference>
<keyword evidence="2" id="KW-0597">Phosphoprotein</keyword>
<sequence>SVFGSNSKFGNAFQSAVTKKSIFDKTPEEQAKEKEEVEKSRETTPATSGNLYKQVELEKKDIKSGEEDEEQVFTCRAKLYALDLSNVKEGWKERGIGNVHVNKAKDGEKARVIMRSIGLLKVILNTPLIAGLEVAKGMPSSLTSEKFIRITVVEDKKPIQYALKTGNPETTLSLYESIVDLIPK</sequence>
<evidence type="ECO:0000256" key="1">
    <source>
        <dbReference type="ARBA" id="ARBA00004123"/>
    </source>
</evidence>
<feature type="compositionally biased region" description="Basic and acidic residues" evidence="4">
    <location>
        <begin position="21"/>
        <end position="42"/>
    </location>
</feature>
<dbReference type="PANTHER" id="PTHR23138:SF142">
    <property type="entry name" value="RAN-BINDING PROTEIN 3B-RELATED"/>
    <property type="match status" value="1"/>
</dbReference>
<dbReference type="STRING" id="683960.A0A1E3NYB6"/>
<dbReference type="AlphaFoldDB" id="A0A1E3NYB6"/>
<gene>
    <name evidence="6" type="ORF">WICANDRAFT_35480</name>
</gene>
<organism evidence="6 7">
    <name type="scientific">Wickerhamomyces anomalus (strain ATCC 58044 / CBS 1984 / NCYC 433 / NRRL Y-366-8)</name>
    <name type="common">Yeast</name>
    <name type="synonym">Hansenula anomala</name>
    <dbReference type="NCBI Taxonomy" id="683960"/>
    <lineage>
        <taxon>Eukaryota</taxon>
        <taxon>Fungi</taxon>
        <taxon>Dikarya</taxon>
        <taxon>Ascomycota</taxon>
        <taxon>Saccharomycotina</taxon>
        <taxon>Saccharomycetes</taxon>
        <taxon>Phaffomycetales</taxon>
        <taxon>Wickerhamomycetaceae</taxon>
        <taxon>Wickerhamomyces</taxon>
    </lineage>
</organism>
<dbReference type="GO" id="GO:0000056">
    <property type="term" value="P:ribosomal small subunit export from nucleus"/>
    <property type="evidence" value="ECO:0007669"/>
    <property type="project" value="EnsemblFungi"/>
</dbReference>
<keyword evidence="7" id="KW-1185">Reference proteome</keyword>
<dbReference type="Gene3D" id="2.30.29.30">
    <property type="entry name" value="Pleckstrin-homology domain (PH domain)/Phosphotyrosine-binding domain (PTB)"/>
    <property type="match status" value="1"/>
</dbReference>
<dbReference type="GO" id="GO:0006611">
    <property type="term" value="P:protein export from nucleus"/>
    <property type="evidence" value="ECO:0007669"/>
    <property type="project" value="EnsemblFungi"/>
</dbReference>
<evidence type="ECO:0000256" key="3">
    <source>
        <dbReference type="ARBA" id="ARBA00023242"/>
    </source>
</evidence>
<feature type="non-terminal residue" evidence="6">
    <location>
        <position position="1"/>
    </location>
</feature>
<feature type="domain" description="RanBD1" evidence="5">
    <location>
        <begin position="50"/>
        <end position="184"/>
    </location>
</feature>
<dbReference type="Pfam" id="PF00638">
    <property type="entry name" value="Ran_BP1"/>
    <property type="match status" value="1"/>
</dbReference>
<evidence type="ECO:0000256" key="2">
    <source>
        <dbReference type="ARBA" id="ARBA00022553"/>
    </source>
</evidence>
<evidence type="ECO:0000313" key="7">
    <source>
        <dbReference type="Proteomes" id="UP000094112"/>
    </source>
</evidence>
<dbReference type="Proteomes" id="UP000094112">
    <property type="component" value="Unassembled WGS sequence"/>
</dbReference>
<dbReference type="PANTHER" id="PTHR23138">
    <property type="entry name" value="RAN BINDING PROTEIN"/>
    <property type="match status" value="1"/>
</dbReference>
<evidence type="ECO:0000256" key="4">
    <source>
        <dbReference type="SAM" id="MobiDB-lite"/>
    </source>
</evidence>
<accession>A0A1E3NYB6</accession>
<dbReference type="FunFam" id="2.30.29.30:FF:000454">
    <property type="entry name" value="Ran-specific GTPase-activating protein 2"/>
    <property type="match status" value="1"/>
</dbReference>
<dbReference type="SMART" id="SM00160">
    <property type="entry name" value="RanBD"/>
    <property type="match status" value="1"/>
</dbReference>
<dbReference type="RefSeq" id="XP_019036899.1">
    <property type="nucleotide sequence ID" value="XM_019182308.1"/>
</dbReference>
<reference evidence="6 7" key="1">
    <citation type="journal article" date="2016" name="Proc. Natl. Acad. Sci. U.S.A.">
        <title>Comparative genomics of biotechnologically important yeasts.</title>
        <authorList>
            <person name="Riley R."/>
            <person name="Haridas S."/>
            <person name="Wolfe K.H."/>
            <person name="Lopes M.R."/>
            <person name="Hittinger C.T."/>
            <person name="Goeker M."/>
            <person name="Salamov A.A."/>
            <person name="Wisecaver J.H."/>
            <person name="Long T.M."/>
            <person name="Calvey C.H."/>
            <person name="Aerts A.L."/>
            <person name="Barry K.W."/>
            <person name="Choi C."/>
            <person name="Clum A."/>
            <person name="Coughlan A.Y."/>
            <person name="Deshpande S."/>
            <person name="Douglass A.P."/>
            <person name="Hanson S.J."/>
            <person name="Klenk H.-P."/>
            <person name="LaButti K.M."/>
            <person name="Lapidus A."/>
            <person name="Lindquist E.A."/>
            <person name="Lipzen A.M."/>
            <person name="Meier-Kolthoff J.P."/>
            <person name="Ohm R.A."/>
            <person name="Otillar R.P."/>
            <person name="Pangilinan J.L."/>
            <person name="Peng Y."/>
            <person name="Rokas A."/>
            <person name="Rosa C.A."/>
            <person name="Scheuner C."/>
            <person name="Sibirny A.A."/>
            <person name="Slot J.C."/>
            <person name="Stielow J.B."/>
            <person name="Sun H."/>
            <person name="Kurtzman C.P."/>
            <person name="Blackwell M."/>
            <person name="Grigoriev I.V."/>
            <person name="Jeffries T.W."/>
        </authorList>
    </citation>
    <scope>NUCLEOTIDE SEQUENCE [LARGE SCALE GENOMIC DNA]</scope>
    <source>
        <strain evidence="7">ATCC 58044 / CBS 1984 / NCYC 433 / NRRL Y-366-8</strain>
    </source>
</reference>
<protein>
    <recommendedName>
        <fullName evidence="5">RanBD1 domain-containing protein</fullName>
    </recommendedName>
</protein>
<dbReference type="GO" id="GO:0005634">
    <property type="term" value="C:nucleus"/>
    <property type="evidence" value="ECO:0007669"/>
    <property type="project" value="UniProtKB-SubCell"/>
</dbReference>